<dbReference type="GO" id="GO:0030428">
    <property type="term" value="C:cell septum"/>
    <property type="evidence" value="ECO:0007669"/>
    <property type="project" value="TreeGrafter"/>
</dbReference>
<feature type="topological domain" description="Periplasmic" evidence="7">
    <location>
        <begin position="22"/>
        <end position="91"/>
    </location>
</feature>
<comment type="caution">
    <text evidence="8">The sequence shown here is derived from an EMBL/GenBank/DDBJ whole genome shotgun (WGS) entry which is preliminary data.</text>
</comment>
<dbReference type="PANTHER" id="PTHR37485">
    <property type="entry name" value="CELL DIVISION PROTEIN FTSB"/>
    <property type="match status" value="1"/>
</dbReference>
<dbReference type="InterPro" id="IPR023081">
    <property type="entry name" value="Cell_div_FtsB"/>
</dbReference>
<reference evidence="8 9" key="1">
    <citation type="submission" date="2015-10" db="EMBL/GenBank/DDBJ databases">
        <title>Metagenome-Assembled Genomes uncover a global brackish microbiome.</title>
        <authorList>
            <person name="Hugerth L.W."/>
            <person name="Larsson J."/>
            <person name="Alneberg J."/>
            <person name="Lindh M.V."/>
            <person name="Legrand C."/>
            <person name="Pinhassi J."/>
            <person name="Andersson A.F."/>
        </authorList>
    </citation>
    <scope>NUCLEOTIDE SEQUENCE [LARGE SCALE GENOMIC DNA]</scope>
    <source>
        <strain evidence="8">BACL4 MAG-120507-bin80</strain>
    </source>
</reference>
<dbReference type="NCBIfam" id="NF002058">
    <property type="entry name" value="PRK00888.1"/>
    <property type="match status" value="1"/>
</dbReference>
<evidence type="ECO:0000256" key="5">
    <source>
        <dbReference type="ARBA" id="ARBA00023136"/>
    </source>
</evidence>
<evidence type="ECO:0000256" key="7">
    <source>
        <dbReference type="HAMAP-Rule" id="MF_00599"/>
    </source>
</evidence>
<dbReference type="GO" id="GO:0043093">
    <property type="term" value="P:FtsZ-dependent cytokinesis"/>
    <property type="evidence" value="ECO:0007669"/>
    <property type="project" value="UniProtKB-UniRule"/>
</dbReference>
<feature type="coiled-coil region" evidence="7">
    <location>
        <begin position="29"/>
        <end position="70"/>
    </location>
</feature>
<dbReference type="GO" id="GO:0032153">
    <property type="term" value="C:cell division site"/>
    <property type="evidence" value="ECO:0007669"/>
    <property type="project" value="UniProtKB-UniRule"/>
</dbReference>
<comment type="function">
    <text evidence="7">Essential cell division protein. May link together the upstream cell division proteins, which are predominantly cytoplasmic, with the downstream cell division proteins, which are predominantly periplasmic.</text>
</comment>
<accession>A0A0R2RTV5</accession>
<feature type="topological domain" description="Cytoplasmic" evidence="7">
    <location>
        <begin position="1"/>
        <end position="3"/>
    </location>
</feature>
<evidence type="ECO:0000313" key="9">
    <source>
        <dbReference type="Proteomes" id="UP000051934"/>
    </source>
</evidence>
<evidence type="ECO:0000313" key="8">
    <source>
        <dbReference type="EMBL" id="KRO65829.1"/>
    </source>
</evidence>
<dbReference type="Pfam" id="PF04977">
    <property type="entry name" value="DivIC"/>
    <property type="match status" value="1"/>
</dbReference>
<keyword evidence="5 7" id="KW-0472">Membrane</keyword>
<evidence type="ECO:0000256" key="6">
    <source>
        <dbReference type="ARBA" id="ARBA00023306"/>
    </source>
</evidence>
<sequence>MKILIVFLTVCLGVLQYKLWLGDDSRRELKEVEKEVASQLSANEELSQRNEALEVEVLDLKNGLEAVEERARSELGMIEDGETFYLIVPNR</sequence>
<gene>
    <name evidence="7" type="primary">ftsB</name>
    <name evidence="8" type="ORF">ABR69_11450</name>
</gene>
<dbReference type="HAMAP" id="MF_00599">
    <property type="entry name" value="FtsB"/>
    <property type="match status" value="1"/>
</dbReference>
<keyword evidence="3 7" id="KW-0812">Transmembrane</keyword>
<dbReference type="PANTHER" id="PTHR37485:SF1">
    <property type="entry name" value="CELL DIVISION PROTEIN FTSB"/>
    <property type="match status" value="1"/>
</dbReference>
<dbReference type="EMBL" id="LIBB01000748">
    <property type="protein sequence ID" value="KRO65829.1"/>
    <property type="molecule type" value="Genomic_DNA"/>
</dbReference>
<evidence type="ECO:0000256" key="3">
    <source>
        <dbReference type="ARBA" id="ARBA00022692"/>
    </source>
</evidence>
<dbReference type="Proteomes" id="UP000051934">
    <property type="component" value="Unassembled WGS sequence"/>
</dbReference>
<name>A0A0R2RTV5_9GAMM</name>
<keyword evidence="7" id="KW-0175">Coiled coil</keyword>
<evidence type="ECO:0000256" key="4">
    <source>
        <dbReference type="ARBA" id="ARBA00022989"/>
    </source>
</evidence>
<comment type="subcellular location">
    <subcellularLocation>
        <location evidence="7">Cell inner membrane</location>
        <topology evidence="7">Single-pass type II membrane protein</topology>
    </subcellularLocation>
    <text evidence="7">Localizes to the division septum.</text>
</comment>
<comment type="similarity">
    <text evidence="7">Belongs to the FtsB family.</text>
</comment>
<protein>
    <recommendedName>
        <fullName evidence="7">Cell division protein FtsB</fullName>
    </recommendedName>
</protein>
<keyword evidence="2 7" id="KW-0132">Cell division</keyword>
<keyword evidence="4 7" id="KW-1133">Transmembrane helix</keyword>
<dbReference type="AlphaFoldDB" id="A0A0R2RTV5"/>
<keyword evidence="7" id="KW-0997">Cell inner membrane</keyword>
<dbReference type="InterPro" id="IPR007060">
    <property type="entry name" value="FtsL/DivIC"/>
</dbReference>
<evidence type="ECO:0000256" key="2">
    <source>
        <dbReference type="ARBA" id="ARBA00022618"/>
    </source>
</evidence>
<organism evidence="8 9">
    <name type="scientific">OM182 bacterium BACL3 MAG-120507-bin80</name>
    <dbReference type="NCBI Taxonomy" id="1655577"/>
    <lineage>
        <taxon>Bacteria</taxon>
        <taxon>Pseudomonadati</taxon>
        <taxon>Pseudomonadota</taxon>
        <taxon>Gammaproteobacteria</taxon>
        <taxon>OMG group</taxon>
        <taxon>OM182 clade</taxon>
    </lineage>
</organism>
<comment type="subunit">
    <text evidence="7">Part of a complex composed of FtsB, FtsL and FtsQ.</text>
</comment>
<dbReference type="GO" id="GO:0005886">
    <property type="term" value="C:plasma membrane"/>
    <property type="evidence" value="ECO:0007669"/>
    <property type="project" value="UniProtKB-SubCell"/>
</dbReference>
<keyword evidence="6 7" id="KW-0131">Cell cycle</keyword>
<evidence type="ECO:0000256" key="1">
    <source>
        <dbReference type="ARBA" id="ARBA00022475"/>
    </source>
</evidence>
<proteinExistence type="inferred from homology"/>
<keyword evidence="1 7" id="KW-1003">Cell membrane</keyword>